<keyword evidence="1" id="KW-1133">Transmembrane helix</keyword>
<gene>
    <name evidence="2" type="ORF">FA15DRAFT_674166</name>
</gene>
<evidence type="ECO:0000313" key="3">
    <source>
        <dbReference type="Proteomes" id="UP000307440"/>
    </source>
</evidence>
<name>A0A5C3KHU3_COPMA</name>
<dbReference type="AlphaFoldDB" id="A0A5C3KHU3"/>
<protein>
    <recommendedName>
        <fullName evidence="4">Transmembrane protein</fullName>
    </recommendedName>
</protein>
<evidence type="ECO:0008006" key="4">
    <source>
        <dbReference type="Google" id="ProtNLM"/>
    </source>
</evidence>
<feature type="transmembrane region" description="Helical" evidence="1">
    <location>
        <begin position="104"/>
        <end position="125"/>
    </location>
</feature>
<accession>A0A5C3KHU3</accession>
<sequence length="206" mass="22259">MPSVTSSSTTIVDNTFLSSFTKKNGWTSTRLTLLLCVLWNLFFSVAFIGFGCLFVFLLGSKFTELSTAAVTLHVFCYIGLGAINIFGTYAVVKNQRSLQSVLCGMLLAHIVLAIGSGALCLYVLFNPSNSPAAAEELATCLRIGNAVVSQFCLRGPIAKGTSLSLFFGIWFAEGLTFYVANRSLMELDAVTDEEAYFTGADDSYHC</sequence>
<evidence type="ECO:0000313" key="2">
    <source>
        <dbReference type="EMBL" id="TFK19726.1"/>
    </source>
</evidence>
<proteinExistence type="predicted"/>
<dbReference type="OrthoDB" id="3239304at2759"/>
<dbReference type="Proteomes" id="UP000307440">
    <property type="component" value="Unassembled WGS sequence"/>
</dbReference>
<dbReference type="STRING" id="230819.A0A5C3KHU3"/>
<evidence type="ECO:0000256" key="1">
    <source>
        <dbReference type="SAM" id="Phobius"/>
    </source>
</evidence>
<keyword evidence="3" id="KW-1185">Reference proteome</keyword>
<reference evidence="2 3" key="1">
    <citation type="journal article" date="2019" name="Nat. Ecol. Evol.">
        <title>Megaphylogeny resolves global patterns of mushroom evolution.</title>
        <authorList>
            <person name="Varga T."/>
            <person name="Krizsan K."/>
            <person name="Foldi C."/>
            <person name="Dima B."/>
            <person name="Sanchez-Garcia M."/>
            <person name="Sanchez-Ramirez S."/>
            <person name="Szollosi G.J."/>
            <person name="Szarkandi J.G."/>
            <person name="Papp V."/>
            <person name="Albert L."/>
            <person name="Andreopoulos W."/>
            <person name="Angelini C."/>
            <person name="Antonin V."/>
            <person name="Barry K.W."/>
            <person name="Bougher N.L."/>
            <person name="Buchanan P."/>
            <person name="Buyck B."/>
            <person name="Bense V."/>
            <person name="Catcheside P."/>
            <person name="Chovatia M."/>
            <person name="Cooper J."/>
            <person name="Damon W."/>
            <person name="Desjardin D."/>
            <person name="Finy P."/>
            <person name="Geml J."/>
            <person name="Haridas S."/>
            <person name="Hughes K."/>
            <person name="Justo A."/>
            <person name="Karasinski D."/>
            <person name="Kautmanova I."/>
            <person name="Kiss B."/>
            <person name="Kocsube S."/>
            <person name="Kotiranta H."/>
            <person name="LaButti K.M."/>
            <person name="Lechner B.E."/>
            <person name="Liimatainen K."/>
            <person name="Lipzen A."/>
            <person name="Lukacs Z."/>
            <person name="Mihaltcheva S."/>
            <person name="Morgado L.N."/>
            <person name="Niskanen T."/>
            <person name="Noordeloos M.E."/>
            <person name="Ohm R.A."/>
            <person name="Ortiz-Santana B."/>
            <person name="Ovrebo C."/>
            <person name="Racz N."/>
            <person name="Riley R."/>
            <person name="Savchenko A."/>
            <person name="Shiryaev A."/>
            <person name="Soop K."/>
            <person name="Spirin V."/>
            <person name="Szebenyi C."/>
            <person name="Tomsovsky M."/>
            <person name="Tulloss R.E."/>
            <person name="Uehling J."/>
            <person name="Grigoriev I.V."/>
            <person name="Vagvolgyi C."/>
            <person name="Papp T."/>
            <person name="Martin F.M."/>
            <person name="Miettinen O."/>
            <person name="Hibbett D.S."/>
            <person name="Nagy L.G."/>
        </authorList>
    </citation>
    <scope>NUCLEOTIDE SEQUENCE [LARGE SCALE GENOMIC DNA]</scope>
    <source>
        <strain evidence="2 3">CBS 121175</strain>
    </source>
</reference>
<feature type="transmembrane region" description="Helical" evidence="1">
    <location>
        <begin position="31"/>
        <end position="58"/>
    </location>
</feature>
<feature type="transmembrane region" description="Helical" evidence="1">
    <location>
        <begin position="70"/>
        <end position="92"/>
    </location>
</feature>
<keyword evidence="1" id="KW-0812">Transmembrane</keyword>
<feature type="transmembrane region" description="Helical" evidence="1">
    <location>
        <begin position="163"/>
        <end position="180"/>
    </location>
</feature>
<keyword evidence="1" id="KW-0472">Membrane</keyword>
<organism evidence="2 3">
    <name type="scientific">Coprinopsis marcescibilis</name>
    <name type="common">Agaric fungus</name>
    <name type="synonym">Psathyrella marcescibilis</name>
    <dbReference type="NCBI Taxonomy" id="230819"/>
    <lineage>
        <taxon>Eukaryota</taxon>
        <taxon>Fungi</taxon>
        <taxon>Dikarya</taxon>
        <taxon>Basidiomycota</taxon>
        <taxon>Agaricomycotina</taxon>
        <taxon>Agaricomycetes</taxon>
        <taxon>Agaricomycetidae</taxon>
        <taxon>Agaricales</taxon>
        <taxon>Agaricineae</taxon>
        <taxon>Psathyrellaceae</taxon>
        <taxon>Coprinopsis</taxon>
    </lineage>
</organism>
<dbReference type="EMBL" id="ML210327">
    <property type="protein sequence ID" value="TFK19726.1"/>
    <property type="molecule type" value="Genomic_DNA"/>
</dbReference>